<feature type="site" description="Important for catalytic activity" evidence="7">
    <location>
        <position position="256"/>
    </location>
</feature>
<dbReference type="RefSeq" id="WP_154306495.1">
    <property type="nucleotide sequence ID" value="NZ_WKKI01000004.1"/>
</dbReference>
<keyword evidence="9" id="KW-1185">Reference proteome</keyword>
<reference evidence="8 9" key="1">
    <citation type="submission" date="2019-11" db="EMBL/GenBank/DDBJ databases">
        <title>Bacillus lacus genome.</title>
        <authorList>
            <person name="Allen C.J."/>
            <person name="Newman J.D."/>
        </authorList>
    </citation>
    <scope>NUCLEOTIDE SEQUENCE [LARGE SCALE GENOMIC DNA]</scope>
    <source>
        <strain evidence="8 9">KCTC 33946</strain>
    </source>
</reference>
<dbReference type="HAMAP" id="MF_02065">
    <property type="entry name" value="MltG"/>
    <property type="match status" value="1"/>
</dbReference>
<comment type="similarity">
    <text evidence="7">Belongs to the transglycosylase MltG family.</text>
</comment>
<evidence type="ECO:0000256" key="1">
    <source>
        <dbReference type="ARBA" id="ARBA00022475"/>
    </source>
</evidence>
<comment type="subcellular location">
    <subcellularLocation>
        <location evidence="7">Cell membrane</location>
        <topology evidence="7">Single-pass membrane protein</topology>
    </subcellularLocation>
</comment>
<evidence type="ECO:0000256" key="2">
    <source>
        <dbReference type="ARBA" id="ARBA00022692"/>
    </source>
</evidence>
<dbReference type="NCBIfam" id="TIGR00247">
    <property type="entry name" value="endolytic transglycosylase MltG"/>
    <property type="match status" value="1"/>
</dbReference>
<dbReference type="GO" id="GO:0005886">
    <property type="term" value="C:plasma membrane"/>
    <property type="evidence" value="ECO:0007669"/>
    <property type="project" value="UniProtKB-SubCell"/>
</dbReference>
<comment type="caution">
    <text evidence="8">The sequence shown here is derived from an EMBL/GenBank/DDBJ whole genome shotgun (WGS) entry which is preliminary data.</text>
</comment>
<dbReference type="Gene3D" id="3.30.1490.480">
    <property type="entry name" value="Endolytic murein transglycosylase"/>
    <property type="match status" value="1"/>
</dbReference>
<keyword evidence="4 7" id="KW-0472">Membrane</keyword>
<keyword evidence="2 7" id="KW-0812">Transmembrane</keyword>
<comment type="catalytic activity">
    <reaction evidence="7">
        <text>a peptidoglycan chain = a peptidoglycan chain with N-acetyl-1,6-anhydromuramyl-[peptide] at the reducing end + a peptidoglycan chain with N-acetylglucosamine at the non-reducing end.</text>
        <dbReference type="EC" id="4.2.2.29"/>
    </reaction>
</comment>
<keyword evidence="5 7" id="KW-0456">Lyase</keyword>
<keyword evidence="6 7" id="KW-0961">Cell wall biogenesis/degradation</keyword>
<dbReference type="EC" id="4.2.2.29" evidence="7"/>
<sequence>MFRSKLNKKSLLEKQRDARVVRKVVLTVFIAIIIILGGVLGGGYLYVNSALQPVKEDDLTPVDINIPIGSSVNNIAAILEENNLIKNSRIFRYYVKFKNESGFQAGDYQLNRTMSLSDITEALKSGKIVEATAFRLTVPEGRKLTEIAELISAKTPFEQKQIMEVLQNQAFIDTLKQRYPETLTDEIDGEHIQYKLEGYLFPATYDYYDEDVTIEDIVDVMVKKTDEVLAGYRERLAESSTSVHSFLTMSSLIEEEATQQADRDKISSVFFNRLEAGMPLQTDPTVLYALGEHKDRVLYKDLEVDSPYNTYRNRGLTPGPISNAGTTSMDAALLPEETDFYYFLATPEGEVIFTRTLDEHNREKAKHITNRNDS</sequence>
<keyword evidence="1 7" id="KW-1003">Cell membrane</keyword>
<evidence type="ECO:0000313" key="8">
    <source>
        <dbReference type="EMBL" id="MRX71362.1"/>
    </source>
</evidence>
<dbReference type="Proteomes" id="UP000448867">
    <property type="component" value="Unassembled WGS sequence"/>
</dbReference>
<name>A0A7X2LYX6_9BACI</name>
<accession>A0A7X2LYX6</accession>
<dbReference type="CDD" id="cd08010">
    <property type="entry name" value="MltG_like"/>
    <property type="match status" value="1"/>
</dbReference>
<evidence type="ECO:0000256" key="6">
    <source>
        <dbReference type="ARBA" id="ARBA00023316"/>
    </source>
</evidence>
<dbReference type="Gene3D" id="3.30.160.60">
    <property type="entry name" value="Classic Zinc Finger"/>
    <property type="match status" value="1"/>
</dbReference>
<feature type="transmembrane region" description="Helical" evidence="7">
    <location>
        <begin position="20"/>
        <end position="47"/>
    </location>
</feature>
<dbReference type="Pfam" id="PF02618">
    <property type="entry name" value="YceG"/>
    <property type="match status" value="1"/>
</dbReference>
<dbReference type="OrthoDB" id="9814591at2"/>
<keyword evidence="3 7" id="KW-1133">Transmembrane helix</keyword>
<dbReference type="AlphaFoldDB" id="A0A7X2LYX6"/>
<evidence type="ECO:0000256" key="7">
    <source>
        <dbReference type="HAMAP-Rule" id="MF_02065"/>
    </source>
</evidence>
<dbReference type="PANTHER" id="PTHR30518:SF2">
    <property type="entry name" value="ENDOLYTIC MUREIN TRANSGLYCOSYLASE"/>
    <property type="match status" value="1"/>
</dbReference>
<evidence type="ECO:0000256" key="5">
    <source>
        <dbReference type="ARBA" id="ARBA00023239"/>
    </source>
</evidence>
<dbReference type="GO" id="GO:0071555">
    <property type="term" value="P:cell wall organization"/>
    <property type="evidence" value="ECO:0007669"/>
    <property type="project" value="UniProtKB-KW"/>
</dbReference>
<evidence type="ECO:0000256" key="3">
    <source>
        <dbReference type="ARBA" id="ARBA00022989"/>
    </source>
</evidence>
<dbReference type="InterPro" id="IPR003770">
    <property type="entry name" value="MLTG-like"/>
</dbReference>
<comment type="function">
    <text evidence="7">Functions as a peptidoglycan terminase that cleaves nascent peptidoglycan strands endolytically to terminate their elongation.</text>
</comment>
<protein>
    <recommendedName>
        <fullName evidence="7">Endolytic murein transglycosylase</fullName>
        <ecNumber evidence="7">4.2.2.29</ecNumber>
    </recommendedName>
    <alternativeName>
        <fullName evidence="7">Peptidoglycan lytic transglycosylase</fullName>
    </alternativeName>
    <alternativeName>
        <fullName evidence="7">Peptidoglycan polymerization terminase</fullName>
    </alternativeName>
</protein>
<evidence type="ECO:0000313" key="9">
    <source>
        <dbReference type="Proteomes" id="UP000448867"/>
    </source>
</evidence>
<dbReference type="GO" id="GO:0009252">
    <property type="term" value="P:peptidoglycan biosynthetic process"/>
    <property type="evidence" value="ECO:0007669"/>
    <property type="project" value="UniProtKB-UniRule"/>
</dbReference>
<organism evidence="8 9">
    <name type="scientific">Metabacillus lacus</name>
    <dbReference type="NCBI Taxonomy" id="1983721"/>
    <lineage>
        <taxon>Bacteria</taxon>
        <taxon>Bacillati</taxon>
        <taxon>Bacillota</taxon>
        <taxon>Bacilli</taxon>
        <taxon>Bacillales</taxon>
        <taxon>Bacillaceae</taxon>
        <taxon>Metabacillus</taxon>
    </lineage>
</organism>
<dbReference type="EMBL" id="WKKI01000004">
    <property type="protein sequence ID" value="MRX71362.1"/>
    <property type="molecule type" value="Genomic_DNA"/>
</dbReference>
<dbReference type="GO" id="GO:0008932">
    <property type="term" value="F:lytic endotransglycosylase activity"/>
    <property type="evidence" value="ECO:0007669"/>
    <property type="project" value="UniProtKB-UniRule"/>
</dbReference>
<gene>
    <name evidence="7 8" type="primary">mltG</name>
    <name evidence="8" type="ORF">GJU40_04135</name>
</gene>
<evidence type="ECO:0000256" key="4">
    <source>
        <dbReference type="ARBA" id="ARBA00023136"/>
    </source>
</evidence>
<dbReference type="PANTHER" id="PTHR30518">
    <property type="entry name" value="ENDOLYTIC MUREIN TRANSGLYCOSYLASE"/>
    <property type="match status" value="1"/>
</dbReference>
<proteinExistence type="inferred from homology"/>